<dbReference type="InterPro" id="IPR035907">
    <property type="entry name" value="Hppk_sf"/>
</dbReference>
<comment type="similarity">
    <text evidence="2">Belongs to the HPPK family.</text>
</comment>
<dbReference type="UniPathway" id="UPA00077">
    <property type="reaction ID" value="UER00155"/>
</dbReference>
<dbReference type="GO" id="GO:0016301">
    <property type="term" value="F:kinase activity"/>
    <property type="evidence" value="ECO:0007669"/>
    <property type="project" value="UniProtKB-KW"/>
</dbReference>
<dbReference type="GO" id="GO:0046656">
    <property type="term" value="P:folic acid biosynthetic process"/>
    <property type="evidence" value="ECO:0007669"/>
    <property type="project" value="UniProtKB-KW"/>
</dbReference>
<sequence>MKLAYLALGTNLGNKKLNLKKAVKEIEKRIGHIKKLSAFYASKPWGFESDNNFVNAALSVEINLSPTELLEETQKIELDLGRTSKSTAKGYSDRVIDIDIIFYESEQIKTKELEIPHPYMHERDFVYIPIAEIAPDYIHPILEVKIKELIKGKHLLDKLK</sequence>
<gene>
    <name evidence="14" type="ORF">Bcop_0366</name>
</gene>
<organism evidence="14 15">
    <name type="scientific">Bacteroides coprosuis DSM 18011</name>
    <dbReference type="NCBI Taxonomy" id="679937"/>
    <lineage>
        <taxon>Bacteria</taxon>
        <taxon>Pseudomonadati</taxon>
        <taxon>Bacteroidota</taxon>
        <taxon>Bacteroidia</taxon>
        <taxon>Bacteroidales</taxon>
        <taxon>Bacteroidaceae</taxon>
        <taxon>Bacteroides</taxon>
    </lineage>
</organism>
<dbReference type="SUPFAM" id="SSF55083">
    <property type="entry name" value="6-hydroxymethyl-7,8-dihydropterin pyrophosphokinase, HPPK"/>
    <property type="match status" value="1"/>
</dbReference>
<dbReference type="Pfam" id="PF01288">
    <property type="entry name" value="HPPK"/>
    <property type="match status" value="1"/>
</dbReference>
<dbReference type="eggNOG" id="COG0801">
    <property type="taxonomic scope" value="Bacteria"/>
</dbReference>
<dbReference type="OrthoDB" id="9808041at2"/>
<protein>
    <recommendedName>
        <fullName evidence="4">2-amino-4-hydroxy-6-hydroxymethyldihydropteridine pyrophosphokinase</fullName>
        <ecNumber evidence="3">2.7.6.3</ecNumber>
    </recommendedName>
    <alternativeName>
        <fullName evidence="11">6-hydroxymethyl-7,8-dihydropterin pyrophosphokinase</fullName>
    </alternativeName>
    <alternativeName>
        <fullName evidence="12">7,8-dihydro-6-hydroxymethylpterin-pyrophosphokinase</fullName>
    </alternativeName>
</protein>
<keyword evidence="9" id="KW-0289">Folate biosynthesis</keyword>
<evidence type="ECO:0000256" key="11">
    <source>
        <dbReference type="ARBA" id="ARBA00029766"/>
    </source>
</evidence>
<keyword evidence="15" id="KW-1185">Reference proteome</keyword>
<evidence type="ECO:0000256" key="7">
    <source>
        <dbReference type="ARBA" id="ARBA00022777"/>
    </source>
</evidence>
<dbReference type="GO" id="GO:0046654">
    <property type="term" value="P:tetrahydrofolate biosynthetic process"/>
    <property type="evidence" value="ECO:0007669"/>
    <property type="project" value="UniProtKB-UniPathway"/>
</dbReference>
<dbReference type="PANTHER" id="PTHR43071">
    <property type="entry name" value="2-AMINO-4-HYDROXY-6-HYDROXYMETHYLDIHYDROPTERIDINE PYROPHOSPHOKINASE"/>
    <property type="match status" value="1"/>
</dbReference>
<evidence type="ECO:0000256" key="3">
    <source>
        <dbReference type="ARBA" id="ARBA00013253"/>
    </source>
</evidence>
<evidence type="ECO:0000256" key="1">
    <source>
        <dbReference type="ARBA" id="ARBA00005051"/>
    </source>
</evidence>
<evidence type="ECO:0000256" key="9">
    <source>
        <dbReference type="ARBA" id="ARBA00022909"/>
    </source>
</evidence>
<evidence type="ECO:0000256" key="10">
    <source>
        <dbReference type="ARBA" id="ARBA00029409"/>
    </source>
</evidence>
<evidence type="ECO:0000313" key="15">
    <source>
        <dbReference type="Proteomes" id="UP000018439"/>
    </source>
</evidence>
<dbReference type="CDD" id="cd00483">
    <property type="entry name" value="HPPK"/>
    <property type="match status" value="1"/>
</dbReference>
<evidence type="ECO:0000313" key="14">
    <source>
        <dbReference type="EMBL" id="EGJ70584.1"/>
    </source>
</evidence>
<dbReference type="EC" id="2.7.6.3" evidence="3"/>
<dbReference type="AlphaFoldDB" id="F3ZQS6"/>
<dbReference type="GO" id="GO:0003848">
    <property type="term" value="F:2-amino-4-hydroxy-6-hydroxymethyldihydropteridine diphosphokinase activity"/>
    <property type="evidence" value="ECO:0007669"/>
    <property type="project" value="UniProtKB-EC"/>
</dbReference>
<evidence type="ECO:0000256" key="4">
    <source>
        <dbReference type="ARBA" id="ARBA00016218"/>
    </source>
</evidence>
<keyword evidence="6" id="KW-0547">Nucleotide-binding</keyword>
<evidence type="ECO:0000256" key="8">
    <source>
        <dbReference type="ARBA" id="ARBA00022840"/>
    </source>
</evidence>
<evidence type="ECO:0000256" key="5">
    <source>
        <dbReference type="ARBA" id="ARBA00022679"/>
    </source>
</evidence>
<comment type="function">
    <text evidence="10">Catalyzes the transfer of pyrophosphate from adenosine triphosphate (ATP) to 6-hydroxymethyl-7,8-dihydropterin, an enzymatic step in folate biosynthesis pathway.</text>
</comment>
<dbReference type="Gene3D" id="3.30.70.560">
    <property type="entry name" value="7,8-Dihydro-6-hydroxymethylpterin-pyrophosphokinase HPPK"/>
    <property type="match status" value="1"/>
</dbReference>
<evidence type="ECO:0000256" key="12">
    <source>
        <dbReference type="ARBA" id="ARBA00033413"/>
    </source>
</evidence>
<evidence type="ECO:0000256" key="2">
    <source>
        <dbReference type="ARBA" id="ARBA00005810"/>
    </source>
</evidence>
<dbReference type="STRING" id="679937.Bcop_0366"/>
<comment type="pathway">
    <text evidence="1">Cofactor biosynthesis; tetrahydrofolate biosynthesis; 2-amino-4-hydroxy-6-hydroxymethyl-7,8-dihydropteridine diphosphate from 7,8-dihydroneopterin triphosphate: step 4/4.</text>
</comment>
<name>F3ZQS6_9BACE</name>
<dbReference type="PANTHER" id="PTHR43071:SF1">
    <property type="entry name" value="2-AMINO-4-HYDROXY-6-HYDROXYMETHYLDIHYDROPTERIDINE PYROPHOSPHOKINASE"/>
    <property type="match status" value="1"/>
</dbReference>
<accession>F3ZQS6</accession>
<keyword evidence="8" id="KW-0067">ATP-binding</keyword>
<dbReference type="EMBL" id="CM001167">
    <property type="protein sequence ID" value="EGJ70584.1"/>
    <property type="molecule type" value="Genomic_DNA"/>
</dbReference>
<reference evidence="14 15" key="1">
    <citation type="journal article" date="2011" name="Stand. Genomic Sci.">
        <title>Non-contiguous finished genome sequence of Bacteroides coprosuis type strain (PC139).</title>
        <authorList>
            <person name="Land M."/>
            <person name="Held B."/>
            <person name="Gronow S."/>
            <person name="Abt B."/>
            <person name="Lucas S."/>
            <person name="Del Rio T.G."/>
            <person name="Nolan M."/>
            <person name="Tice H."/>
            <person name="Cheng J.F."/>
            <person name="Pitluck S."/>
            <person name="Liolios K."/>
            <person name="Pagani I."/>
            <person name="Ivanova N."/>
            <person name="Mavromatis K."/>
            <person name="Mikhailova N."/>
            <person name="Pati A."/>
            <person name="Tapia R."/>
            <person name="Han C."/>
            <person name="Goodwin L."/>
            <person name="Chen A."/>
            <person name="Palaniappan K."/>
            <person name="Hauser L."/>
            <person name="Brambilla E.M."/>
            <person name="Rohde M."/>
            <person name="Goker M."/>
            <person name="Detter J.C."/>
            <person name="Woyke T."/>
            <person name="Bristow J."/>
            <person name="Eisen J.A."/>
            <person name="Markowitz V."/>
            <person name="Hugenholtz P."/>
            <person name="Kyrpides N.C."/>
            <person name="Klenk H.P."/>
            <person name="Lapidus A."/>
        </authorList>
    </citation>
    <scope>NUCLEOTIDE SEQUENCE [LARGE SCALE GENOMIC DNA]</scope>
    <source>
        <strain evidence="14 15">DSM 18011</strain>
    </source>
</reference>
<keyword evidence="7 14" id="KW-0418">Kinase</keyword>
<dbReference type="HOGENOM" id="CLU_097916_1_2_10"/>
<dbReference type="InterPro" id="IPR000550">
    <property type="entry name" value="Hppk"/>
</dbReference>
<feature type="domain" description="7,8-dihydro-6-hydroxymethylpterin-pyrophosphokinase" evidence="13">
    <location>
        <begin position="5"/>
        <end position="135"/>
    </location>
</feature>
<dbReference type="NCBIfam" id="TIGR01498">
    <property type="entry name" value="folK"/>
    <property type="match status" value="1"/>
</dbReference>
<dbReference type="GO" id="GO:0005524">
    <property type="term" value="F:ATP binding"/>
    <property type="evidence" value="ECO:0007669"/>
    <property type="project" value="UniProtKB-KW"/>
</dbReference>
<dbReference type="Proteomes" id="UP000018439">
    <property type="component" value="Chromosome"/>
</dbReference>
<keyword evidence="5 14" id="KW-0808">Transferase</keyword>
<proteinExistence type="inferred from homology"/>
<evidence type="ECO:0000259" key="13">
    <source>
        <dbReference type="Pfam" id="PF01288"/>
    </source>
</evidence>
<evidence type="ECO:0000256" key="6">
    <source>
        <dbReference type="ARBA" id="ARBA00022741"/>
    </source>
</evidence>